<gene>
    <name evidence="1" type="ORF">ACFPOH_02740</name>
</gene>
<organism evidence="1 2">
    <name type="scientific">Ureibacillus suwonensis</name>
    <dbReference type="NCBI Taxonomy" id="313007"/>
    <lineage>
        <taxon>Bacteria</taxon>
        <taxon>Bacillati</taxon>
        <taxon>Bacillota</taxon>
        <taxon>Bacilli</taxon>
        <taxon>Bacillales</taxon>
        <taxon>Caryophanaceae</taxon>
        <taxon>Ureibacillus</taxon>
    </lineage>
</organism>
<sequence>MAEMFVILADYFMKMANKCARLADISLWRNLNNSDGGYIWDIGGLFYENGE</sequence>
<accession>A0ABW0RCW1</accession>
<evidence type="ECO:0000313" key="2">
    <source>
        <dbReference type="Proteomes" id="UP001595978"/>
    </source>
</evidence>
<reference evidence="2" key="1">
    <citation type="journal article" date="2019" name="Int. J. Syst. Evol. Microbiol.">
        <title>The Global Catalogue of Microorganisms (GCM) 10K type strain sequencing project: providing services to taxonomists for standard genome sequencing and annotation.</title>
        <authorList>
            <consortium name="The Broad Institute Genomics Platform"/>
            <consortium name="The Broad Institute Genome Sequencing Center for Infectious Disease"/>
            <person name="Wu L."/>
            <person name="Ma J."/>
        </authorList>
    </citation>
    <scope>NUCLEOTIDE SEQUENCE [LARGE SCALE GENOMIC DNA]</scope>
    <source>
        <strain evidence="2">CCUG 56331</strain>
    </source>
</reference>
<evidence type="ECO:0000313" key="1">
    <source>
        <dbReference type="EMBL" id="MFC5540697.1"/>
    </source>
</evidence>
<dbReference type="RefSeq" id="WP_208650931.1">
    <property type="nucleotide sequence ID" value="NZ_JBHSNQ010000034.1"/>
</dbReference>
<dbReference type="EMBL" id="JBHSNQ010000034">
    <property type="protein sequence ID" value="MFC5540697.1"/>
    <property type="molecule type" value="Genomic_DNA"/>
</dbReference>
<proteinExistence type="predicted"/>
<keyword evidence="2" id="KW-1185">Reference proteome</keyword>
<name>A0ABW0RCW1_9BACL</name>
<dbReference type="Proteomes" id="UP001595978">
    <property type="component" value="Unassembled WGS sequence"/>
</dbReference>
<protein>
    <submittedName>
        <fullName evidence="1">Uncharacterized protein</fullName>
    </submittedName>
</protein>
<comment type="caution">
    <text evidence="1">The sequence shown here is derived from an EMBL/GenBank/DDBJ whole genome shotgun (WGS) entry which is preliminary data.</text>
</comment>